<evidence type="ECO:0000256" key="3">
    <source>
        <dbReference type="ARBA" id="ARBA00023237"/>
    </source>
</evidence>
<dbReference type="Proteomes" id="UP000282971">
    <property type="component" value="Unassembled WGS sequence"/>
</dbReference>
<organism evidence="8 9">
    <name type="scientific">Sphingomonas crocodyli</name>
    <dbReference type="NCBI Taxonomy" id="1979270"/>
    <lineage>
        <taxon>Bacteria</taxon>
        <taxon>Pseudomonadati</taxon>
        <taxon>Pseudomonadota</taxon>
        <taxon>Alphaproteobacteria</taxon>
        <taxon>Sphingomonadales</taxon>
        <taxon>Sphingomonadaceae</taxon>
        <taxon>Sphingomonas</taxon>
    </lineage>
</organism>
<proteinExistence type="inferred from homology"/>
<evidence type="ECO:0000313" key="9">
    <source>
        <dbReference type="Proteomes" id="UP000282971"/>
    </source>
</evidence>
<feature type="domain" description="TonB-dependent receptor-like beta-barrel" evidence="6">
    <location>
        <begin position="416"/>
        <end position="836"/>
    </location>
</feature>
<evidence type="ECO:0000256" key="1">
    <source>
        <dbReference type="ARBA" id="ARBA00004442"/>
    </source>
</evidence>
<gene>
    <name evidence="8" type="ORF">EOD43_15265</name>
</gene>
<reference evidence="8 9" key="1">
    <citation type="submission" date="2019-01" db="EMBL/GenBank/DDBJ databases">
        <authorList>
            <person name="Chen W.-M."/>
        </authorList>
    </citation>
    <scope>NUCLEOTIDE SEQUENCE [LARGE SCALE GENOMIC DNA]</scope>
    <source>
        <strain evidence="8 9">CCP-7</strain>
    </source>
</reference>
<feature type="compositionally biased region" description="Polar residues" evidence="5">
    <location>
        <begin position="475"/>
        <end position="493"/>
    </location>
</feature>
<keyword evidence="3" id="KW-0998">Cell outer membrane</keyword>
<evidence type="ECO:0000313" key="8">
    <source>
        <dbReference type="EMBL" id="RVT90899.1"/>
    </source>
</evidence>
<dbReference type="GO" id="GO:0009279">
    <property type="term" value="C:cell outer membrane"/>
    <property type="evidence" value="ECO:0007669"/>
    <property type="project" value="UniProtKB-SubCell"/>
</dbReference>
<comment type="subcellular location">
    <subcellularLocation>
        <location evidence="1 4">Cell outer membrane</location>
    </subcellularLocation>
</comment>
<keyword evidence="4" id="KW-0798">TonB box</keyword>
<dbReference type="InterPro" id="IPR036942">
    <property type="entry name" value="Beta-barrel_TonB_sf"/>
</dbReference>
<feature type="domain" description="TonB-dependent receptor plug" evidence="7">
    <location>
        <begin position="77"/>
        <end position="181"/>
    </location>
</feature>
<comment type="caution">
    <text evidence="8">The sequence shown here is derived from an EMBL/GenBank/DDBJ whole genome shotgun (WGS) entry which is preliminary data.</text>
</comment>
<evidence type="ECO:0000259" key="6">
    <source>
        <dbReference type="Pfam" id="PF00593"/>
    </source>
</evidence>
<accession>A0A437LZP0</accession>
<evidence type="ECO:0000256" key="4">
    <source>
        <dbReference type="RuleBase" id="RU003357"/>
    </source>
</evidence>
<dbReference type="Gene3D" id="2.40.170.20">
    <property type="entry name" value="TonB-dependent receptor, beta-barrel domain"/>
    <property type="match status" value="1"/>
</dbReference>
<dbReference type="Pfam" id="PF00593">
    <property type="entry name" value="TonB_dep_Rec_b-barrel"/>
    <property type="match status" value="1"/>
</dbReference>
<dbReference type="Gene3D" id="2.170.130.10">
    <property type="entry name" value="TonB-dependent receptor, plug domain"/>
    <property type="match status" value="1"/>
</dbReference>
<keyword evidence="8" id="KW-0675">Receptor</keyword>
<dbReference type="CDD" id="cd01347">
    <property type="entry name" value="ligand_gated_channel"/>
    <property type="match status" value="1"/>
</dbReference>
<dbReference type="NCBIfam" id="TIGR01782">
    <property type="entry name" value="TonB-Xanth-Caul"/>
    <property type="match status" value="1"/>
</dbReference>
<protein>
    <submittedName>
        <fullName evidence="8">TonB-dependent receptor</fullName>
    </submittedName>
</protein>
<dbReference type="InterPro" id="IPR000531">
    <property type="entry name" value="Beta-barrel_TonB"/>
</dbReference>
<name>A0A437LZP0_9SPHN</name>
<comment type="similarity">
    <text evidence="4">Belongs to the TonB-dependent receptor family.</text>
</comment>
<dbReference type="InterPro" id="IPR037066">
    <property type="entry name" value="Plug_dom_sf"/>
</dbReference>
<evidence type="ECO:0000256" key="2">
    <source>
        <dbReference type="ARBA" id="ARBA00023136"/>
    </source>
</evidence>
<keyword evidence="9" id="KW-1185">Reference proteome</keyword>
<dbReference type="PANTHER" id="PTHR40980:SF4">
    <property type="entry name" value="TONB-DEPENDENT RECEPTOR-LIKE BETA-BARREL DOMAIN-CONTAINING PROTEIN"/>
    <property type="match status" value="1"/>
</dbReference>
<evidence type="ECO:0000259" key="7">
    <source>
        <dbReference type="Pfam" id="PF07715"/>
    </source>
</evidence>
<dbReference type="Pfam" id="PF07715">
    <property type="entry name" value="Plug"/>
    <property type="match status" value="1"/>
</dbReference>
<dbReference type="OrthoDB" id="5476657at2"/>
<sequence>MQHRFPGDGSMQNFASKMAHVGGFALRFAMLAGASIPTIAFAQDAASTAPAAADDIQGDEIIVTGARAQRQLAIERKRDQVTISDVVASDGIGKLPDYNTAEALQRLPGVSVQIDQGEPRYVVVRGIDPNLNQVTVDGNLVGIPEAEGRRVALDTIPSDLVAAIEVVKAVTPDYDANAIGGSINLVTPTAFDKSKPFTYGTLRGSYNNKSEKLGYGGSLTHGGTFGADKEFGIVVAASYSKRYIDSDLVEPTNWATFTTAGTSINAPTNLVMFDYRIMRERIGGIVNLDWRPNDDTRVYLRTIYNEFTDHEERDQFNFVLLNGGTPTVLSPTSIRFPNGRATRQFRQNNQTQKLYNISPGVEWTFGAVEAELNYTYAHAQEHTPIRDDLEFRTAANRTATLDLSGKRPAFAAIDPTLYDPAAYPLRRIRERREQIDEDLHTARADFKIALDGGATNTFVKVGAKFIDRVKDRDNQQSQRDAVGNSTFAQTGQVLSPPDDFYNGEYMFGPRMNYQGVLDFYNRNPQLIALNAAQTAINNASLDYRIHEKIYAGYVMANVELGDLTAIGGVRIERTEGRYNANQLRTTTGITPLRFGKNYTHVLPSLHLNYNVAPDFKLRAAWTNTLGRPNYDAVVPTFTEDNGAGTAGNPNLKPYTSMGLDASAEYYPGSDSIVAVGMFYKRLKNPIFTQTIQNTSFAGVPLTSLSQPLNADRGELFGIEANVQKRFTFLPAPFDGFGMSANATYVKSNVDVPGRTSEDLPFFRQSDWIANATLFFEKGPFEARVALAYRSSYIENVGSAAQGTTADIYAGPRTVLDARVSYRVMKGVELFAAASNLSEAPMTFYQTTKRQTYSREVYSWNGDFGVSVKF</sequence>
<keyword evidence="2 4" id="KW-0472">Membrane</keyword>
<feature type="region of interest" description="Disordered" evidence="5">
    <location>
        <begin position="472"/>
        <end position="493"/>
    </location>
</feature>
<dbReference type="InterPro" id="IPR010104">
    <property type="entry name" value="TonB_rcpt_bac"/>
</dbReference>
<dbReference type="AlphaFoldDB" id="A0A437LZP0"/>
<dbReference type="SUPFAM" id="SSF56935">
    <property type="entry name" value="Porins"/>
    <property type="match status" value="1"/>
</dbReference>
<evidence type="ECO:0000256" key="5">
    <source>
        <dbReference type="SAM" id="MobiDB-lite"/>
    </source>
</evidence>
<dbReference type="PANTHER" id="PTHR40980">
    <property type="entry name" value="PLUG DOMAIN-CONTAINING PROTEIN"/>
    <property type="match status" value="1"/>
</dbReference>
<dbReference type="EMBL" id="SACN01000002">
    <property type="protein sequence ID" value="RVT90899.1"/>
    <property type="molecule type" value="Genomic_DNA"/>
</dbReference>
<dbReference type="InterPro" id="IPR012910">
    <property type="entry name" value="Plug_dom"/>
</dbReference>